<evidence type="ECO:0000256" key="2">
    <source>
        <dbReference type="SAM" id="SignalP"/>
    </source>
</evidence>
<dbReference type="Proteomes" id="UP000800096">
    <property type="component" value="Unassembled WGS sequence"/>
</dbReference>
<accession>A0A6A5QBL8</accession>
<sequence length="115" mass="12098">MRLAIVAIVFATVVAANPHPWAAPQASLVPSASGKPNRPQKGNRTRHHHHEPTPTFKTPCKCAKPIIPMNLLNANEKCLMQHAAAMGCYIGSKGGCPSPAPACGLGVLDAIPYTL</sequence>
<evidence type="ECO:0000256" key="1">
    <source>
        <dbReference type="SAM" id="MobiDB-lite"/>
    </source>
</evidence>
<keyword evidence="4" id="KW-1185">Reference proteome</keyword>
<feature type="compositionally biased region" description="Basic residues" evidence="1">
    <location>
        <begin position="41"/>
        <end position="50"/>
    </location>
</feature>
<organism evidence="3 4">
    <name type="scientific">Ampelomyces quisqualis</name>
    <name type="common">Powdery mildew agent</name>
    <dbReference type="NCBI Taxonomy" id="50730"/>
    <lineage>
        <taxon>Eukaryota</taxon>
        <taxon>Fungi</taxon>
        <taxon>Dikarya</taxon>
        <taxon>Ascomycota</taxon>
        <taxon>Pezizomycotina</taxon>
        <taxon>Dothideomycetes</taxon>
        <taxon>Pleosporomycetidae</taxon>
        <taxon>Pleosporales</taxon>
        <taxon>Pleosporineae</taxon>
        <taxon>Phaeosphaeriaceae</taxon>
        <taxon>Ampelomyces</taxon>
    </lineage>
</organism>
<evidence type="ECO:0000313" key="4">
    <source>
        <dbReference type="Proteomes" id="UP000800096"/>
    </source>
</evidence>
<evidence type="ECO:0000313" key="3">
    <source>
        <dbReference type="EMBL" id="KAF1912935.1"/>
    </source>
</evidence>
<dbReference type="EMBL" id="ML979139">
    <property type="protein sequence ID" value="KAF1912935.1"/>
    <property type="molecule type" value="Genomic_DNA"/>
</dbReference>
<keyword evidence="2" id="KW-0732">Signal</keyword>
<proteinExistence type="predicted"/>
<feature type="signal peptide" evidence="2">
    <location>
        <begin position="1"/>
        <end position="16"/>
    </location>
</feature>
<name>A0A6A5QBL8_AMPQU</name>
<protein>
    <submittedName>
        <fullName evidence="3">Uncharacterized protein</fullName>
    </submittedName>
</protein>
<gene>
    <name evidence="3" type="ORF">BDU57DRAFT_458000</name>
</gene>
<dbReference type="OrthoDB" id="3783411at2759"/>
<reference evidence="3" key="1">
    <citation type="journal article" date="2020" name="Stud. Mycol.">
        <title>101 Dothideomycetes genomes: a test case for predicting lifestyles and emergence of pathogens.</title>
        <authorList>
            <person name="Haridas S."/>
            <person name="Albert R."/>
            <person name="Binder M."/>
            <person name="Bloem J."/>
            <person name="Labutti K."/>
            <person name="Salamov A."/>
            <person name="Andreopoulos B."/>
            <person name="Baker S."/>
            <person name="Barry K."/>
            <person name="Bills G."/>
            <person name="Bluhm B."/>
            <person name="Cannon C."/>
            <person name="Castanera R."/>
            <person name="Culley D."/>
            <person name="Daum C."/>
            <person name="Ezra D."/>
            <person name="Gonzalez J."/>
            <person name="Henrissat B."/>
            <person name="Kuo A."/>
            <person name="Liang C."/>
            <person name="Lipzen A."/>
            <person name="Lutzoni F."/>
            <person name="Magnuson J."/>
            <person name="Mondo S."/>
            <person name="Nolan M."/>
            <person name="Ohm R."/>
            <person name="Pangilinan J."/>
            <person name="Park H.-J."/>
            <person name="Ramirez L."/>
            <person name="Alfaro M."/>
            <person name="Sun H."/>
            <person name="Tritt A."/>
            <person name="Yoshinaga Y."/>
            <person name="Zwiers L.-H."/>
            <person name="Turgeon B."/>
            <person name="Goodwin S."/>
            <person name="Spatafora J."/>
            <person name="Crous P."/>
            <person name="Grigoriev I."/>
        </authorList>
    </citation>
    <scope>NUCLEOTIDE SEQUENCE</scope>
    <source>
        <strain evidence="3">HMLAC05119</strain>
    </source>
</reference>
<feature type="region of interest" description="Disordered" evidence="1">
    <location>
        <begin position="23"/>
        <end position="56"/>
    </location>
</feature>
<dbReference type="AlphaFoldDB" id="A0A6A5QBL8"/>
<feature type="chain" id="PRO_5025657676" evidence="2">
    <location>
        <begin position="17"/>
        <end position="115"/>
    </location>
</feature>